<dbReference type="InterPro" id="IPR008030">
    <property type="entry name" value="NmrA-like"/>
</dbReference>
<dbReference type="InterPro" id="IPR051609">
    <property type="entry name" value="NmrA/Isoflavone_reductase-like"/>
</dbReference>
<dbReference type="AlphaFoldDB" id="A0AAV9N903"/>
<protein>
    <recommendedName>
        <fullName evidence="3">NmrA-like domain-containing protein</fullName>
    </recommendedName>
</protein>
<evidence type="ECO:0000313" key="5">
    <source>
        <dbReference type="Proteomes" id="UP001358417"/>
    </source>
</evidence>
<feature type="domain" description="NmrA-like" evidence="3">
    <location>
        <begin position="3"/>
        <end position="246"/>
    </location>
</feature>
<keyword evidence="1" id="KW-0521">NADP</keyword>
<accession>A0AAV9N903</accession>
<dbReference type="SUPFAM" id="SSF51735">
    <property type="entry name" value="NAD(P)-binding Rossmann-fold domains"/>
    <property type="match status" value="1"/>
</dbReference>
<evidence type="ECO:0000259" key="3">
    <source>
        <dbReference type="Pfam" id="PF05368"/>
    </source>
</evidence>
<dbReference type="Gene3D" id="3.90.25.10">
    <property type="entry name" value="UDP-galactose 4-epimerase, domain 1"/>
    <property type="match status" value="1"/>
</dbReference>
<dbReference type="GO" id="GO:0016491">
    <property type="term" value="F:oxidoreductase activity"/>
    <property type="evidence" value="ECO:0007669"/>
    <property type="project" value="UniProtKB-KW"/>
</dbReference>
<dbReference type="EMBL" id="JAVRRD010000015">
    <property type="protein sequence ID" value="KAK5051538.1"/>
    <property type="molecule type" value="Genomic_DNA"/>
</dbReference>
<name>A0AAV9N903_9EURO</name>
<dbReference type="Proteomes" id="UP001358417">
    <property type="component" value="Unassembled WGS sequence"/>
</dbReference>
<evidence type="ECO:0000256" key="2">
    <source>
        <dbReference type="ARBA" id="ARBA00023002"/>
    </source>
</evidence>
<reference evidence="4 5" key="1">
    <citation type="submission" date="2023-08" db="EMBL/GenBank/DDBJ databases">
        <title>Black Yeasts Isolated from many extreme environments.</title>
        <authorList>
            <person name="Coleine C."/>
            <person name="Stajich J.E."/>
            <person name="Selbmann L."/>
        </authorList>
    </citation>
    <scope>NUCLEOTIDE SEQUENCE [LARGE SCALE GENOMIC DNA]</scope>
    <source>
        <strain evidence="4 5">CCFEE 5792</strain>
    </source>
</reference>
<evidence type="ECO:0000256" key="1">
    <source>
        <dbReference type="ARBA" id="ARBA00022857"/>
    </source>
</evidence>
<dbReference type="PANTHER" id="PTHR47706:SF9">
    <property type="entry name" value="NMRA-LIKE DOMAIN-CONTAINING PROTEIN-RELATED"/>
    <property type="match status" value="1"/>
</dbReference>
<proteinExistence type="predicted"/>
<gene>
    <name evidence="4" type="ORF">LTR84_003190</name>
</gene>
<organism evidence="4 5">
    <name type="scientific">Exophiala bonariae</name>
    <dbReference type="NCBI Taxonomy" id="1690606"/>
    <lineage>
        <taxon>Eukaryota</taxon>
        <taxon>Fungi</taxon>
        <taxon>Dikarya</taxon>
        <taxon>Ascomycota</taxon>
        <taxon>Pezizomycotina</taxon>
        <taxon>Eurotiomycetes</taxon>
        <taxon>Chaetothyriomycetidae</taxon>
        <taxon>Chaetothyriales</taxon>
        <taxon>Herpotrichiellaceae</taxon>
        <taxon>Exophiala</taxon>
    </lineage>
</organism>
<evidence type="ECO:0000313" key="4">
    <source>
        <dbReference type="EMBL" id="KAK5051538.1"/>
    </source>
</evidence>
<comment type="caution">
    <text evidence="4">The sequence shown here is derived from an EMBL/GenBank/DDBJ whole genome shotgun (WGS) entry which is preliminary data.</text>
</comment>
<keyword evidence="2" id="KW-0560">Oxidoreductase</keyword>
<dbReference type="InterPro" id="IPR036291">
    <property type="entry name" value="NAD(P)-bd_dom_sf"/>
</dbReference>
<keyword evidence="5" id="KW-1185">Reference proteome</keyword>
<dbReference type="RefSeq" id="XP_064705765.1">
    <property type="nucleotide sequence ID" value="XM_064846785.1"/>
</dbReference>
<sequence>MSKQTVFLVGATGETGESILRALLDDGSFEVTCFIRTASAHKPSVQRLKDKGLKVVFGELSDSTENLANLLVGIDTVILSIFAFDVGVEASLIQAASMARVKRFVPCGFGTPCPRGGVMALRDLKEVVHDQIFTLHLGYTIIDVGYWYEISSPRVPSGKFDYAIMVPRNKVIEGGTAPNMLIAKKDVGAITARIIKDDRTLNKRVYVCGDILTQNEINSIVEEKTGEKLELTNETTADVRKDLDQMNRAVQDDPSNLAHKYRLSNAQYNLSKYVRIDNTPEIAEYLGYIDGRKLFPDYVFQKFSDFVNDLAAGRVQRPYPHVSL</sequence>
<dbReference type="Pfam" id="PF05368">
    <property type="entry name" value="NmrA"/>
    <property type="match status" value="1"/>
</dbReference>
<dbReference type="PANTHER" id="PTHR47706">
    <property type="entry name" value="NMRA-LIKE FAMILY PROTEIN"/>
    <property type="match status" value="1"/>
</dbReference>
<dbReference type="GeneID" id="89971384"/>
<dbReference type="Gene3D" id="3.40.50.720">
    <property type="entry name" value="NAD(P)-binding Rossmann-like Domain"/>
    <property type="match status" value="1"/>
</dbReference>